<feature type="chain" id="PRO_5018316843" description="Thionin-like protein 2" evidence="2">
    <location>
        <begin position="26"/>
        <end position="130"/>
    </location>
</feature>
<feature type="compositionally biased region" description="Pro residues" evidence="1">
    <location>
        <begin position="66"/>
        <end position="78"/>
    </location>
</feature>
<gene>
    <name evidence="3" type="ORF">BOLC8T52260H</name>
</gene>
<dbReference type="PANTHER" id="PTHR36312">
    <property type="entry name" value="THIONIN-LIKE PROTEIN 1"/>
    <property type="match status" value="1"/>
</dbReference>
<protein>
    <recommendedName>
        <fullName evidence="4">Thionin-like protein 2</fullName>
    </recommendedName>
</protein>
<dbReference type="PANTHER" id="PTHR36312:SF16">
    <property type="entry name" value="THIONIN-LIKE PROTEIN 2"/>
    <property type="match status" value="1"/>
</dbReference>
<accession>A0A3P6GGK7</accession>
<reference evidence="3" key="1">
    <citation type="submission" date="2018-11" db="EMBL/GenBank/DDBJ databases">
        <authorList>
            <consortium name="Genoscope - CEA"/>
            <person name="William W."/>
        </authorList>
    </citation>
    <scope>NUCLEOTIDE SEQUENCE</scope>
</reference>
<feature type="region of interest" description="Disordered" evidence="1">
    <location>
        <begin position="66"/>
        <end position="85"/>
    </location>
</feature>
<evidence type="ECO:0000256" key="2">
    <source>
        <dbReference type="SAM" id="SignalP"/>
    </source>
</evidence>
<proteinExistence type="predicted"/>
<sequence>MESKKMAMLMVIVTLVGSLLDKTNAQSSHFSVCYSDCLVVCKSHTTFPKSVLCPFTCLMTCLVPTLPSPSPSPSPSPPSSDTIPTNKIDDTGYFCKLGCATHHCVSLSSFQNPNVENVANCVDSCSDKCS</sequence>
<feature type="signal peptide" evidence="2">
    <location>
        <begin position="1"/>
        <end position="25"/>
    </location>
</feature>
<dbReference type="AlphaFoldDB" id="A0A3P6GGK7"/>
<evidence type="ECO:0000313" key="3">
    <source>
        <dbReference type="EMBL" id="VDD59031.1"/>
    </source>
</evidence>
<evidence type="ECO:0008006" key="4">
    <source>
        <dbReference type="Google" id="ProtNLM"/>
    </source>
</evidence>
<dbReference type="EMBL" id="LR031879">
    <property type="protein sequence ID" value="VDD59031.1"/>
    <property type="molecule type" value="Genomic_DNA"/>
</dbReference>
<dbReference type="InterPro" id="IPR038975">
    <property type="entry name" value="THNL"/>
</dbReference>
<name>A0A3P6GGK7_BRAOL</name>
<evidence type="ECO:0000256" key="1">
    <source>
        <dbReference type="SAM" id="MobiDB-lite"/>
    </source>
</evidence>
<keyword evidence="2" id="KW-0732">Signal</keyword>
<organism evidence="3">
    <name type="scientific">Brassica oleracea</name>
    <name type="common">Wild cabbage</name>
    <dbReference type="NCBI Taxonomy" id="3712"/>
    <lineage>
        <taxon>Eukaryota</taxon>
        <taxon>Viridiplantae</taxon>
        <taxon>Streptophyta</taxon>
        <taxon>Embryophyta</taxon>
        <taxon>Tracheophyta</taxon>
        <taxon>Spermatophyta</taxon>
        <taxon>Magnoliopsida</taxon>
        <taxon>eudicotyledons</taxon>
        <taxon>Gunneridae</taxon>
        <taxon>Pentapetalae</taxon>
        <taxon>rosids</taxon>
        <taxon>malvids</taxon>
        <taxon>Brassicales</taxon>
        <taxon>Brassicaceae</taxon>
        <taxon>Brassiceae</taxon>
        <taxon>Brassica</taxon>
    </lineage>
</organism>